<dbReference type="Proteomes" id="UP000286862">
    <property type="component" value="Unassembled WGS sequence"/>
</dbReference>
<keyword evidence="7" id="KW-0378">Hydrolase</keyword>
<dbReference type="GO" id="GO:0008233">
    <property type="term" value="F:peptidase activity"/>
    <property type="evidence" value="ECO:0007669"/>
    <property type="project" value="UniProtKB-KW"/>
</dbReference>
<comment type="caution">
    <text evidence="7">The sequence shown here is derived from an EMBL/GenBank/DDBJ whole genome shotgun (WGS) entry which is preliminary data.</text>
</comment>
<organism evidence="7 8">
    <name type="scientific">Candidatus Electrothrix marina</name>
    <dbReference type="NCBI Taxonomy" id="1859130"/>
    <lineage>
        <taxon>Bacteria</taxon>
        <taxon>Pseudomonadati</taxon>
        <taxon>Thermodesulfobacteriota</taxon>
        <taxon>Desulfobulbia</taxon>
        <taxon>Desulfobulbales</taxon>
        <taxon>Desulfobulbaceae</taxon>
        <taxon>Candidatus Electrothrix</taxon>
    </lineage>
</organism>
<keyword evidence="2 5" id="KW-0812">Transmembrane</keyword>
<proteinExistence type="predicted"/>
<dbReference type="InterPro" id="IPR052165">
    <property type="entry name" value="Membrane_assoc_protease"/>
</dbReference>
<reference evidence="7 8" key="1">
    <citation type="submission" date="2017-01" db="EMBL/GenBank/DDBJ databases">
        <title>The cable genome- insights into the physiology and evolution of filamentous bacteria capable of sulfide oxidation via long distance electron transfer.</title>
        <authorList>
            <person name="Schreiber L."/>
            <person name="Bjerg J.T."/>
            <person name="Boggild A."/>
            <person name="Van De Vossenberg J."/>
            <person name="Meysman F."/>
            <person name="Nielsen L.P."/>
            <person name="Schramm A."/>
            <person name="Kjeldsen K.U."/>
        </authorList>
    </citation>
    <scope>NUCLEOTIDE SEQUENCE [LARGE SCALE GENOMIC DNA]</scope>
    <source>
        <strain evidence="7">A2</strain>
    </source>
</reference>
<evidence type="ECO:0000313" key="7">
    <source>
        <dbReference type="EMBL" id="RWX44639.1"/>
    </source>
</evidence>
<feature type="transmembrane region" description="Helical" evidence="5">
    <location>
        <begin position="40"/>
        <end position="68"/>
    </location>
</feature>
<keyword evidence="3 5" id="KW-1133">Transmembrane helix</keyword>
<keyword evidence="4 5" id="KW-0472">Membrane</keyword>
<evidence type="ECO:0000256" key="5">
    <source>
        <dbReference type="SAM" id="Phobius"/>
    </source>
</evidence>
<name>A0A3S3QQE6_9BACT</name>
<dbReference type="SUPFAM" id="SSF141322">
    <property type="entry name" value="NfeD domain-like"/>
    <property type="match status" value="1"/>
</dbReference>
<evidence type="ECO:0000256" key="3">
    <source>
        <dbReference type="ARBA" id="ARBA00022989"/>
    </source>
</evidence>
<dbReference type="EMBL" id="MTKQ01000314">
    <property type="protein sequence ID" value="RWX44639.1"/>
    <property type="molecule type" value="Genomic_DNA"/>
</dbReference>
<dbReference type="PANTHER" id="PTHR33507">
    <property type="entry name" value="INNER MEMBRANE PROTEIN YBBJ"/>
    <property type="match status" value="1"/>
</dbReference>
<dbReference type="PANTHER" id="PTHR33507:SF3">
    <property type="entry name" value="INNER MEMBRANE PROTEIN YBBJ"/>
    <property type="match status" value="1"/>
</dbReference>
<gene>
    <name evidence="7" type="ORF">VT99_13141</name>
</gene>
<evidence type="ECO:0000256" key="1">
    <source>
        <dbReference type="ARBA" id="ARBA00004141"/>
    </source>
</evidence>
<dbReference type="InterPro" id="IPR012340">
    <property type="entry name" value="NA-bd_OB-fold"/>
</dbReference>
<evidence type="ECO:0000256" key="4">
    <source>
        <dbReference type="ARBA" id="ARBA00023136"/>
    </source>
</evidence>
<feature type="transmembrane region" description="Helical" evidence="5">
    <location>
        <begin position="7"/>
        <end position="34"/>
    </location>
</feature>
<dbReference type="GO" id="GO:0005886">
    <property type="term" value="C:plasma membrane"/>
    <property type="evidence" value="ECO:0007669"/>
    <property type="project" value="TreeGrafter"/>
</dbReference>
<accession>A0A3S3QQE6</accession>
<sequence length="152" mass="16723">MESVSPVLIWFLLGIAFFVTELILPNFILFFFGIGAWGTAALLILTKLSLEIQVVICTVISLLSLILFRRWFRSFLFGDSNGDSDSVNAAFTSSTGIVIEAIAPPALGRVQYSGSFWRAVADEPIAKNTVVQIVERKNLVIRVRPLDEGEGT</sequence>
<dbReference type="GO" id="GO:0006508">
    <property type="term" value="P:proteolysis"/>
    <property type="evidence" value="ECO:0007669"/>
    <property type="project" value="UniProtKB-KW"/>
</dbReference>
<dbReference type="Pfam" id="PF01957">
    <property type="entry name" value="NfeD"/>
    <property type="match status" value="1"/>
</dbReference>
<dbReference type="Gene3D" id="2.40.50.140">
    <property type="entry name" value="Nucleic acid-binding proteins"/>
    <property type="match status" value="1"/>
</dbReference>
<feature type="domain" description="NfeD-like C-terminal" evidence="6">
    <location>
        <begin position="95"/>
        <end position="145"/>
    </location>
</feature>
<evidence type="ECO:0000259" key="6">
    <source>
        <dbReference type="Pfam" id="PF01957"/>
    </source>
</evidence>
<keyword evidence="7" id="KW-0645">Protease</keyword>
<dbReference type="InterPro" id="IPR002810">
    <property type="entry name" value="NfeD-like_C"/>
</dbReference>
<comment type="subcellular location">
    <subcellularLocation>
        <location evidence="1">Membrane</location>
        <topology evidence="1">Multi-pass membrane protein</topology>
    </subcellularLocation>
</comment>
<evidence type="ECO:0000313" key="8">
    <source>
        <dbReference type="Proteomes" id="UP000286862"/>
    </source>
</evidence>
<dbReference type="AlphaFoldDB" id="A0A3S3QQE6"/>
<protein>
    <submittedName>
        <fullName evidence="7">Membrane protein implicated in regulation of membrane protease activity</fullName>
    </submittedName>
</protein>
<evidence type="ECO:0000256" key="2">
    <source>
        <dbReference type="ARBA" id="ARBA00022692"/>
    </source>
</evidence>